<comment type="caution">
    <text evidence="1">The sequence shown here is derived from an EMBL/GenBank/DDBJ whole genome shotgun (WGS) entry which is preliminary data.</text>
</comment>
<reference evidence="1 2" key="1">
    <citation type="submission" date="2024-02" db="EMBL/GenBank/DDBJ databases">
        <authorList>
            <person name="Chen Y."/>
            <person name="Shah S."/>
            <person name="Dougan E. K."/>
            <person name="Thang M."/>
            <person name="Chan C."/>
        </authorList>
    </citation>
    <scope>NUCLEOTIDE SEQUENCE [LARGE SCALE GENOMIC DNA]</scope>
</reference>
<dbReference type="EMBL" id="CAXAMM010043495">
    <property type="protein sequence ID" value="CAK9110296.1"/>
    <property type="molecule type" value="Genomic_DNA"/>
</dbReference>
<dbReference type="Proteomes" id="UP001642464">
    <property type="component" value="Unassembled WGS sequence"/>
</dbReference>
<gene>
    <name evidence="1" type="ORF">SCF082_LOCUS51233</name>
</gene>
<proteinExistence type="predicted"/>
<organism evidence="1 2">
    <name type="scientific">Durusdinium trenchii</name>
    <dbReference type="NCBI Taxonomy" id="1381693"/>
    <lineage>
        <taxon>Eukaryota</taxon>
        <taxon>Sar</taxon>
        <taxon>Alveolata</taxon>
        <taxon>Dinophyceae</taxon>
        <taxon>Suessiales</taxon>
        <taxon>Symbiodiniaceae</taxon>
        <taxon>Durusdinium</taxon>
    </lineage>
</organism>
<evidence type="ECO:0000313" key="1">
    <source>
        <dbReference type="EMBL" id="CAK9110296.1"/>
    </source>
</evidence>
<name>A0ABP0SDA6_9DINO</name>
<sequence>MALWREALWTTIRRWQLTPERPTFLAIGLHELQQGFQEGQRAEVAFWLLSKYGGREVDPHLRQAAVLTVRAWDELLTTAVAAQQRGDPLPLMDSALKLLEAAPTAEALPLLLDDRLAPFTALPSALAASAAASRVATASIVATASTAERLQQRALNGETGLVQAAAELLEDARPLAQQWAKLCAEASASELPSRARALVACMVRAELCQLWWRDCAQVLGHVPLAEQVHFVLRVAHFAVTASQLLQPALQLWLAVWPAAEGDEDLVLALEKLVQVSARSNAECAPALQALCRSLASASSWAPQTVSAALGTVEASVTPSGATPWPLTQHMVSFYGPVLQCAASISATQSIPLGLVGALVSWDATSDLGLQLRGALLSNEQAVRTLCNQSEENRTTLRIKEALGL</sequence>
<accession>A0ABP0SDA6</accession>
<keyword evidence="2" id="KW-1185">Reference proteome</keyword>
<evidence type="ECO:0000313" key="2">
    <source>
        <dbReference type="Proteomes" id="UP001642464"/>
    </source>
</evidence>
<protein>
    <submittedName>
        <fullName evidence="1">Chloroplastic</fullName>
    </submittedName>
</protein>